<evidence type="ECO:0000256" key="1">
    <source>
        <dbReference type="SAM" id="Phobius"/>
    </source>
</evidence>
<reference evidence="2" key="1">
    <citation type="submission" date="2021-02" db="EMBL/GenBank/DDBJ databases">
        <title>First Annotated Genome of the Yellow-green Alga Tribonema minus.</title>
        <authorList>
            <person name="Mahan K.M."/>
        </authorList>
    </citation>
    <scope>NUCLEOTIDE SEQUENCE</scope>
    <source>
        <strain evidence="2">UTEX B ZZ1240</strain>
    </source>
</reference>
<organism evidence="2 3">
    <name type="scientific">Tribonema minus</name>
    <dbReference type="NCBI Taxonomy" id="303371"/>
    <lineage>
        <taxon>Eukaryota</taxon>
        <taxon>Sar</taxon>
        <taxon>Stramenopiles</taxon>
        <taxon>Ochrophyta</taxon>
        <taxon>PX clade</taxon>
        <taxon>Xanthophyceae</taxon>
        <taxon>Tribonematales</taxon>
        <taxon>Tribonemataceae</taxon>
        <taxon>Tribonema</taxon>
    </lineage>
</organism>
<name>A0A835Z9B2_9STRA</name>
<keyword evidence="1" id="KW-1133">Transmembrane helix</keyword>
<proteinExistence type="predicted"/>
<dbReference type="EMBL" id="JAFCMP010000072">
    <property type="protein sequence ID" value="KAG5188309.1"/>
    <property type="molecule type" value="Genomic_DNA"/>
</dbReference>
<feature type="transmembrane region" description="Helical" evidence="1">
    <location>
        <begin position="135"/>
        <end position="152"/>
    </location>
</feature>
<evidence type="ECO:0000313" key="3">
    <source>
        <dbReference type="Proteomes" id="UP000664859"/>
    </source>
</evidence>
<keyword evidence="1" id="KW-0472">Membrane</keyword>
<feature type="transmembrane region" description="Helical" evidence="1">
    <location>
        <begin position="97"/>
        <end position="115"/>
    </location>
</feature>
<gene>
    <name evidence="2" type="ORF">JKP88DRAFT_253572</name>
</gene>
<keyword evidence="3" id="KW-1185">Reference proteome</keyword>
<comment type="caution">
    <text evidence="2">The sequence shown here is derived from an EMBL/GenBank/DDBJ whole genome shotgun (WGS) entry which is preliminary data.</text>
</comment>
<protein>
    <submittedName>
        <fullName evidence="2">Uncharacterized protein</fullName>
    </submittedName>
</protein>
<keyword evidence="1" id="KW-0812">Transmembrane</keyword>
<accession>A0A835Z9B2</accession>
<dbReference type="Proteomes" id="UP000664859">
    <property type="component" value="Unassembled WGS sequence"/>
</dbReference>
<dbReference type="AlphaFoldDB" id="A0A835Z9B2"/>
<sequence>MAAEAQHGWQQARAPAACGATCCADNLGCRHKEANCKGAVAAARCVAGAECCFNGAERCHIRVNQAVERKGIELRGDAEFVMMGFMKAPAACTCESVPRWLAAAVVAAAALVWWWSEESQMSVMLDSSSGYNRTMAAATVAAAPVATGYILLMMRGQCHGRNAGIDFMDQTVLSHESDTVGV</sequence>
<evidence type="ECO:0000313" key="2">
    <source>
        <dbReference type="EMBL" id="KAG5188309.1"/>
    </source>
</evidence>